<dbReference type="EMBL" id="CAOQHR010000004">
    <property type="protein sequence ID" value="CAI6334102.1"/>
    <property type="molecule type" value="Genomic_DNA"/>
</dbReference>
<gene>
    <name evidence="2" type="ORF">PDIGIT_LOCUS7156</name>
</gene>
<evidence type="ECO:0000313" key="2">
    <source>
        <dbReference type="EMBL" id="CAI6334102.1"/>
    </source>
</evidence>
<feature type="chain" id="PRO_5040802972" description="Secreted protein" evidence="1">
    <location>
        <begin position="20"/>
        <end position="86"/>
    </location>
</feature>
<keyword evidence="1" id="KW-0732">Signal</keyword>
<accession>A0A9W4XV64</accession>
<evidence type="ECO:0000313" key="3">
    <source>
        <dbReference type="Proteomes" id="UP001152607"/>
    </source>
</evidence>
<evidence type="ECO:0008006" key="4">
    <source>
        <dbReference type="Google" id="ProtNLM"/>
    </source>
</evidence>
<dbReference type="AlphaFoldDB" id="A0A9W4XV64"/>
<dbReference type="Proteomes" id="UP001152607">
    <property type="component" value="Unassembled WGS sequence"/>
</dbReference>
<protein>
    <recommendedName>
        <fullName evidence="4">Secreted protein</fullName>
    </recommendedName>
</protein>
<keyword evidence="3" id="KW-1185">Reference proteome</keyword>
<organism evidence="2 3">
    <name type="scientific">Periconia digitata</name>
    <dbReference type="NCBI Taxonomy" id="1303443"/>
    <lineage>
        <taxon>Eukaryota</taxon>
        <taxon>Fungi</taxon>
        <taxon>Dikarya</taxon>
        <taxon>Ascomycota</taxon>
        <taxon>Pezizomycotina</taxon>
        <taxon>Dothideomycetes</taxon>
        <taxon>Pleosporomycetidae</taxon>
        <taxon>Pleosporales</taxon>
        <taxon>Massarineae</taxon>
        <taxon>Periconiaceae</taxon>
        <taxon>Periconia</taxon>
    </lineage>
</organism>
<proteinExistence type="predicted"/>
<sequence>MSEHLPFSSWFSLFCLSRASWLEGYYTSLQSISINCDLQSMRRQCIADDLLCIRYERVCKRRRIRRARSTPSWDTVNGDKLEGVIE</sequence>
<evidence type="ECO:0000256" key="1">
    <source>
        <dbReference type="SAM" id="SignalP"/>
    </source>
</evidence>
<name>A0A9W4XV64_9PLEO</name>
<reference evidence="2" key="1">
    <citation type="submission" date="2023-01" db="EMBL/GenBank/DDBJ databases">
        <authorList>
            <person name="Van Ghelder C."/>
            <person name="Rancurel C."/>
        </authorList>
    </citation>
    <scope>NUCLEOTIDE SEQUENCE</scope>
    <source>
        <strain evidence="2">CNCM I-4278</strain>
    </source>
</reference>
<comment type="caution">
    <text evidence="2">The sequence shown here is derived from an EMBL/GenBank/DDBJ whole genome shotgun (WGS) entry which is preliminary data.</text>
</comment>
<feature type="signal peptide" evidence="1">
    <location>
        <begin position="1"/>
        <end position="19"/>
    </location>
</feature>